<evidence type="ECO:0000256" key="4">
    <source>
        <dbReference type="ARBA" id="ARBA00023157"/>
    </source>
</evidence>
<keyword evidence="2" id="KW-0732">Signal</keyword>
<feature type="region of interest" description="Disordered" evidence="6">
    <location>
        <begin position="63"/>
        <end position="109"/>
    </location>
</feature>
<dbReference type="InterPro" id="IPR036249">
    <property type="entry name" value="Thioredoxin-like_sf"/>
</dbReference>
<feature type="compositionally biased region" description="Basic and acidic residues" evidence="6">
    <location>
        <begin position="13"/>
        <end position="33"/>
    </location>
</feature>
<dbReference type="Pfam" id="PF13462">
    <property type="entry name" value="Thioredoxin_4"/>
    <property type="match status" value="1"/>
</dbReference>
<reference evidence="10" key="1">
    <citation type="submission" date="2016-10" db="EMBL/GenBank/DDBJ databases">
        <authorList>
            <person name="Varghese N."/>
            <person name="Submissions S."/>
        </authorList>
    </citation>
    <scope>NUCLEOTIDE SEQUENCE [LARGE SCALE GENOMIC DNA]</scope>
    <source>
        <strain evidence="10">DSM 40318</strain>
    </source>
</reference>
<evidence type="ECO:0000313" key="9">
    <source>
        <dbReference type="EMBL" id="SEB72664.1"/>
    </source>
</evidence>
<organism evidence="9 10">
    <name type="scientific">Streptomyces melanosporofaciens</name>
    <dbReference type="NCBI Taxonomy" id="67327"/>
    <lineage>
        <taxon>Bacteria</taxon>
        <taxon>Bacillati</taxon>
        <taxon>Actinomycetota</taxon>
        <taxon>Actinomycetes</taxon>
        <taxon>Kitasatosporales</taxon>
        <taxon>Streptomycetaceae</taxon>
        <taxon>Streptomyces</taxon>
        <taxon>Streptomyces violaceusniger group</taxon>
    </lineage>
</organism>
<dbReference type="AlphaFoldDB" id="A0A1H4LPY2"/>
<dbReference type="SUPFAM" id="SSF52833">
    <property type="entry name" value="Thioredoxin-like"/>
    <property type="match status" value="1"/>
</dbReference>
<name>A0A1H4LPY2_STRMJ</name>
<evidence type="ECO:0000256" key="5">
    <source>
        <dbReference type="ARBA" id="ARBA00023284"/>
    </source>
</evidence>
<keyword evidence="3" id="KW-0560">Oxidoreductase</keyword>
<proteinExistence type="inferred from homology"/>
<dbReference type="InterPro" id="IPR012336">
    <property type="entry name" value="Thioredoxin-like_fold"/>
</dbReference>
<keyword evidence="5" id="KW-0676">Redox-active center</keyword>
<feature type="domain" description="Thioredoxin-like fold" evidence="8">
    <location>
        <begin position="111"/>
        <end position="277"/>
    </location>
</feature>
<keyword evidence="7" id="KW-0472">Membrane</keyword>
<dbReference type="PANTHER" id="PTHR13887">
    <property type="entry name" value="GLUTATHIONE S-TRANSFERASE KAPPA"/>
    <property type="match status" value="1"/>
</dbReference>
<feature type="transmembrane region" description="Helical" evidence="7">
    <location>
        <begin position="41"/>
        <end position="62"/>
    </location>
</feature>
<dbReference type="EMBL" id="FNST01000002">
    <property type="protein sequence ID" value="SEB72664.1"/>
    <property type="molecule type" value="Genomic_DNA"/>
</dbReference>
<dbReference type="Proteomes" id="UP000198609">
    <property type="component" value="Unassembled WGS sequence"/>
</dbReference>
<dbReference type="GO" id="GO:0016491">
    <property type="term" value="F:oxidoreductase activity"/>
    <property type="evidence" value="ECO:0007669"/>
    <property type="project" value="UniProtKB-KW"/>
</dbReference>
<keyword evidence="4" id="KW-1015">Disulfide bond</keyword>
<accession>A0A1H4LPY2</accession>
<keyword evidence="7" id="KW-1133">Transmembrane helix</keyword>
<evidence type="ECO:0000256" key="3">
    <source>
        <dbReference type="ARBA" id="ARBA00023002"/>
    </source>
</evidence>
<dbReference type="PANTHER" id="PTHR13887:SF14">
    <property type="entry name" value="DISULFIDE BOND FORMATION PROTEIN D"/>
    <property type="match status" value="1"/>
</dbReference>
<evidence type="ECO:0000256" key="2">
    <source>
        <dbReference type="ARBA" id="ARBA00022729"/>
    </source>
</evidence>
<comment type="similarity">
    <text evidence="1">Belongs to the thioredoxin family. DsbA subfamily.</text>
</comment>
<gene>
    <name evidence="9" type="ORF">SAMN04490356_1440</name>
</gene>
<evidence type="ECO:0000256" key="1">
    <source>
        <dbReference type="ARBA" id="ARBA00005791"/>
    </source>
</evidence>
<evidence type="ECO:0000256" key="6">
    <source>
        <dbReference type="SAM" id="MobiDB-lite"/>
    </source>
</evidence>
<evidence type="ECO:0000313" key="10">
    <source>
        <dbReference type="Proteomes" id="UP000198609"/>
    </source>
</evidence>
<feature type="region of interest" description="Disordered" evidence="6">
    <location>
        <begin position="1"/>
        <end position="38"/>
    </location>
</feature>
<evidence type="ECO:0000259" key="8">
    <source>
        <dbReference type="Pfam" id="PF13462"/>
    </source>
</evidence>
<evidence type="ECO:0000256" key="7">
    <source>
        <dbReference type="SAM" id="Phobius"/>
    </source>
</evidence>
<protein>
    <submittedName>
        <fullName evidence="9">Thioredoxin</fullName>
    </submittedName>
</protein>
<sequence>MLLRLVGEGVSQRNREGKRGARERLREQRERERSRAKRKRTLGVLGAVVAVLAGAVGVGMVASRTEDDSGKSGSSVVPPRGAVGKGRLVIPSGTVGKAGKAGQADKAGKPAPVTLTVYEDFRCPGCKQFEDVFRKTVHELQDQGRMKVEYHLVTIIDGNLGGTGSVRAANAAACAQDQDAGKFRAYHDVLYRHQPAETRDSYAKNARLIKLADQVPGLVTPAFRKCVEEGRHDAWVRKSNDVFAHSGYASTPTVLLGGKSVYGDPDKPLSPNKLKRMVLAAARD</sequence>
<keyword evidence="7" id="KW-0812">Transmembrane</keyword>
<keyword evidence="10" id="KW-1185">Reference proteome</keyword>
<dbReference type="Gene3D" id="3.40.30.10">
    <property type="entry name" value="Glutaredoxin"/>
    <property type="match status" value="1"/>
</dbReference>